<keyword evidence="7 8" id="KW-0472">Membrane</keyword>
<evidence type="ECO:0000256" key="1">
    <source>
        <dbReference type="ARBA" id="ARBA00004651"/>
    </source>
</evidence>
<evidence type="ECO:0000313" key="10">
    <source>
        <dbReference type="Proteomes" id="UP000198897"/>
    </source>
</evidence>
<protein>
    <submittedName>
        <fullName evidence="9">Predicted PurR-regulated permease PerM</fullName>
    </submittedName>
</protein>
<evidence type="ECO:0000256" key="4">
    <source>
        <dbReference type="ARBA" id="ARBA00022475"/>
    </source>
</evidence>
<dbReference type="Proteomes" id="UP000198897">
    <property type="component" value="Unassembled WGS sequence"/>
</dbReference>
<feature type="transmembrane region" description="Helical" evidence="8">
    <location>
        <begin position="7"/>
        <end position="27"/>
    </location>
</feature>
<comment type="subcellular location">
    <subcellularLocation>
        <location evidence="1">Cell membrane</location>
        <topology evidence="1">Multi-pass membrane protein</topology>
    </subcellularLocation>
</comment>
<feature type="transmembrane region" description="Helical" evidence="8">
    <location>
        <begin position="33"/>
        <end position="54"/>
    </location>
</feature>
<dbReference type="RefSeq" id="WP_089751665.1">
    <property type="nucleotide sequence ID" value="NZ_FOOG01000011.1"/>
</dbReference>
<keyword evidence="5 8" id="KW-0812">Transmembrane</keyword>
<accession>A0A1I2M5X9</accession>
<feature type="transmembrane region" description="Helical" evidence="8">
    <location>
        <begin position="210"/>
        <end position="235"/>
    </location>
</feature>
<keyword evidence="6 8" id="KW-1133">Transmembrane helix</keyword>
<evidence type="ECO:0000256" key="3">
    <source>
        <dbReference type="ARBA" id="ARBA00022448"/>
    </source>
</evidence>
<dbReference type="OrthoDB" id="9793390at2"/>
<gene>
    <name evidence="9" type="ORF">SAMN05216353_11188</name>
</gene>
<keyword evidence="10" id="KW-1185">Reference proteome</keyword>
<dbReference type="EMBL" id="FOOG01000011">
    <property type="protein sequence ID" value="SFF86925.1"/>
    <property type="molecule type" value="Genomic_DNA"/>
</dbReference>
<keyword evidence="3" id="KW-0813">Transport</keyword>
<dbReference type="PANTHER" id="PTHR21716:SF53">
    <property type="entry name" value="PERMEASE PERM-RELATED"/>
    <property type="match status" value="1"/>
</dbReference>
<feature type="transmembrane region" description="Helical" evidence="8">
    <location>
        <begin position="311"/>
        <end position="337"/>
    </location>
</feature>
<feature type="transmembrane region" description="Helical" evidence="8">
    <location>
        <begin position="241"/>
        <end position="270"/>
    </location>
</feature>
<keyword evidence="4" id="KW-1003">Cell membrane</keyword>
<dbReference type="Pfam" id="PF01594">
    <property type="entry name" value="AI-2E_transport"/>
    <property type="match status" value="1"/>
</dbReference>
<dbReference type="PANTHER" id="PTHR21716">
    <property type="entry name" value="TRANSMEMBRANE PROTEIN"/>
    <property type="match status" value="1"/>
</dbReference>
<dbReference type="GO" id="GO:0005886">
    <property type="term" value="C:plasma membrane"/>
    <property type="evidence" value="ECO:0007669"/>
    <property type="project" value="UniProtKB-SubCell"/>
</dbReference>
<evidence type="ECO:0000256" key="6">
    <source>
        <dbReference type="ARBA" id="ARBA00022989"/>
    </source>
</evidence>
<name>A0A1I2M5X9_9BACI</name>
<feature type="transmembrane region" description="Helical" evidence="8">
    <location>
        <begin position="277"/>
        <end position="299"/>
    </location>
</feature>
<evidence type="ECO:0000256" key="2">
    <source>
        <dbReference type="ARBA" id="ARBA00009773"/>
    </source>
</evidence>
<sequence>MWIKHPFFKYLTAIILVLITIFFLNLLEFFKPIGTVIGTLFYPFLIAGFLFYLMRPLVELISTRKFFPRPAAILTIFAGIAGLFYAAYALLAETIKKQVNNISQLPDKMKSAAKEAEQKIQENDMGMLSGQSLTHKANQFFGDMIQGIMDNITGIFSAVTGAATVLVIVPFVLFFLLKDGHKLIPFIGNRLPKGHQKEGQKLLRDVDRTLAAYIIGQVTVALADGILSYIGYLIIGLDYALILGIFVAVTAIVPFVGPIIGAIPAIVVALMQDPQMALYVIITLIIVQQLEGNLVAPVVLGSRLHIHPLTIILLLVVAAPLYGFIGMLIAVPLYSVVKVVIKDLFKFYKVDTGLKA</sequence>
<reference evidence="10" key="1">
    <citation type="submission" date="2016-10" db="EMBL/GenBank/DDBJ databases">
        <authorList>
            <person name="Varghese N."/>
            <person name="Submissions S."/>
        </authorList>
    </citation>
    <scope>NUCLEOTIDE SEQUENCE [LARGE SCALE GENOMIC DNA]</scope>
    <source>
        <strain evidence="10">FP5</strain>
    </source>
</reference>
<comment type="similarity">
    <text evidence="2">Belongs to the autoinducer-2 exporter (AI-2E) (TC 2.A.86) family.</text>
</comment>
<organism evidence="9 10">
    <name type="scientific">Halobacillus alkaliphilus</name>
    <dbReference type="NCBI Taxonomy" id="396056"/>
    <lineage>
        <taxon>Bacteria</taxon>
        <taxon>Bacillati</taxon>
        <taxon>Bacillota</taxon>
        <taxon>Bacilli</taxon>
        <taxon>Bacillales</taxon>
        <taxon>Bacillaceae</taxon>
        <taxon>Halobacillus</taxon>
    </lineage>
</organism>
<dbReference type="AlphaFoldDB" id="A0A1I2M5X9"/>
<feature type="transmembrane region" description="Helical" evidence="8">
    <location>
        <begin position="154"/>
        <end position="177"/>
    </location>
</feature>
<evidence type="ECO:0000313" key="9">
    <source>
        <dbReference type="EMBL" id="SFF86925.1"/>
    </source>
</evidence>
<dbReference type="GO" id="GO:0055085">
    <property type="term" value="P:transmembrane transport"/>
    <property type="evidence" value="ECO:0007669"/>
    <property type="project" value="TreeGrafter"/>
</dbReference>
<evidence type="ECO:0000256" key="7">
    <source>
        <dbReference type="ARBA" id="ARBA00023136"/>
    </source>
</evidence>
<dbReference type="InterPro" id="IPR002549">
    <property type="entry name" value="AI-2E-like"/>
</dbReference>
<evidence type="ECO:0000256" key="8">
    <source>
        <dbReference type="SAM" id="Phobius"/>
    </source>
</evidence>
<evidence type="ECO:0000256" key="5">
    <source>
        <dbReference type="ARBA" id="ARBA00022692"/>
    </source>
</evidence>
<feature type="transmembrane region" description="Helical" evidence="8">
    <location>
        <begin position="66"/>
        <end position="91"/>
    </location>
</feature>
<proteinExistence type="inferred from homology"/>